<dbReference type="PANTHER" id="PTHR15453">
    <property type="entry name" value="TUMOR SUPPRESSOR CANDIDATE 2"/>
    <property type="match status" value="1"/>
</dbReference>
<dbReference type="EMBL" id="JH882312">
    <property type="protein sequence ID" value="ELR49973.1"/>
    <property type="molecule type" value="Genomic_DNA"/>
</dbReference>
<gene>
    <name evidence="2" type="ORF">M91_02109</name>
</gene>
<feature type="region of interest" description="Disordered" evidence="1">
    <location>
        <begin position="134"/>
        <end position="178"/>
    </location>
</feature>
<proteinExistence type="predicted"/>
<dbReference type="Proteomes" id="UP000011080">
    <property type="component" value="Unassembled WGS sequence"/>
</dbReference>
<reference evidence="2 3" key="1">
    <citation type="journal article" date="2012" name="Nat. Genet.">
        <title>The yak genome and adaptation to life at high altitude.</title>
        <authorList>
            <person name="Qiu Q."/>
            <person name="Zhang G."/>
            <person name="Ma T."/>
            <person name="Qian W."/>
            <person name="Wang J."/>
            <person name="Ye Z."/>
            <person name="Cao C."/>
            <person name="Hu Q."/>
            <person name="Kim J."/>
            <person name="Larkin D.M."/>
            <person name="Auvil L."/>
            <person name="Capitanu B."/>
            <person name="Ma J."/>
            <person name="Lewin H.A."/>
            <person name="Qian X."/>
            <person name="Lang Y."/>
            <person name="Zhou R."/>
            <person name="Wang L."/>
            <person name="Wang K."/>
            <person name="Xia J."/>
            <person name="Liao S."/>
            <person name="Pan S."/>
            <person name="Lu X."/>
            <person name="Hou H."/>
            <person name="Wang Y."/>
            <person name="Zang X."/>
            <person name="Yin Y."/>
            <person name="Ma H."/>
            <person name="Zhang J."/>
            <person name="Wang Z."/>
            <person name="Zhang Y."/>
            <person name="Zhang D."/>
            <person name="Yonezawa T."/>
            <person name="Hasegawa M."/>
            <person name="Zhong Y."/>
            <person name="Liu W."/>
            <person name="Zhang Y."/>
            <person name="Huang Z."/>
            <person name="Zhang S."/>
            <person name="Long R."/>
            <person name="Yang H."/>
            <person name="Wang J."/>
            <person name="Lenstra J.A."/>
            <person name="Cooper D.N."/>
            <person name="Wu Y."/>
            <person name="Wang J."/>
            <person name="Shi P."/>
            <person name="Wang J."/>
            <person name="Liu J."/>
        </authorList>
    </citation>
    <scope>NUCLEOTIDE SEQUENCE [LARGE SCALE GENOMIC DNA]</scope>
    <source>
        <strain evidence="3">yakQH1</strain>
    </source>
</reference>
<evidence type="ECO:0000313" key="2">
    <source>
        <dbReference type="EMBL" id="ELR49973.1"/>
    </source>
</evidence>
<dbReference type="PANTHER" id="PTHR15453:SF8">
    <property type="entry name" value="TUMOR SUPPRESSOR CANDIDATE 2"/>
    <property type="match status" value="1"/>
</dbReference>
<protein>
    <submittedName>
        <fullName evidence="2">Uncharacterized protein</fullName>
    </submittedName>
</protein>
<evidence type="ECO:0000313" key="3">
    <source>
        <dbReference type="Proteomes" id="UP000011080"/>
    </source>
</evidence>
<dbReference type="Pfam" id="PF15000">
    <property type="entry name" value="TUSC2"/>
    <property type="match status" value="1"/>
</dbReference>
<feature type="region of interest" description="Disordered" evidence="1">
    <location>
        <begin position="223"/>
        <end position="251"/>
    </location>
</feature>
<organism evidence="2 3">
    <name type="scientific">Bos mutus</name>
    <name type="common">wild yak</name>
    <dbReference type="NCBI Taxonomy" id="72004"/>
    <lineage>
        <taxon>Eukaryota</taxon>
        <taxon>Metazoa</taxon>
        <taxon>Chordata</taxon>
        <taxon>Craniata</taxon>
        <taxon>Vertebrata</taxon>
        <taxon>Euteleostomi</taxon>
        <taxon>Mammalia</taxon>
        <taxon>Eutheria</taxon>
        <taxon>Laurasiatheria</taxon>
        <taxon>Artiodactyla</taxon>
        <taxon>Ruminantia</taxon>
        <taxon>Pecora</taxon>
        <taxon>Bovidae</taxon>
        <taxon>Bovinae</taxon>
        <taxon>Bos</taxon>
    </lineage>
</organism>
<dbReference type="GO" id="GO:0051881">
    <property type="term" value="P:regulation of mitochondrial membrane potential"/>
    <property type="evidence" value="ECO:0007669"/>
    <property type="project" value="TreeGrafter"/>
</dbReference>
<accession>L8I1A0</accession>
<dbReference type="GO" id="GO:0005739">
    <property type="term" value="C:mitochondrion"/>
    <property type="evidence" value="ECO:0007669"/>
    <property type="project" value="TreeGrafter"/>
</dbReference>
<sequence length="251" mass="27664">MPVPTPSLLLPRLSGAPRGPRPLFPWQRMPEKPGEVRCLRDGKREHADGWGHLCGWVLLNLGPVDNLDAQSTWAKAPTLQQYFTEVLGYLGKEQAVRSCHINTLQRQPQKSFLFVRPLTTDRKRKAVTKKNYQDGEAEPLEGGGGGICEPESSQGMAAPTALSEPNYRGARYGSPDMSASGSKARGLWPLTSASGAVAQRRWSLRKLWCDSQAESCPTFAFMPRGSMFDDEDEDLPHEVSEETVVTKNGPS</sequence>
<evidence type="ECO:0000256" key="1">
    <source>
        <dbReference type="SAM" id="MobiDB-lite"/>
    </source>
</evidence>
<dbReference type="InterPro" id="IPR029393">
    <property type="entry name" value="FUS1"/>
</dbReference>
<dbReference type="AlphaFoldDB" id="L8I1A0"/>
<name>L8I1A0_9CETA</name>